<evidence type="ECO:0000259" key="5">
    <source>
        <dbReference type="PROSITE" id="PS51935"/>
    </source>
</evidence>
<organism evidence="6 7">
    <name type="scientific">Lacticaseibacillus baoqingensis</name>
    <dbReference type="NCBI Taxonomy" id="2486013"/>
    <lineage>
        <taxon>Bacteria</taxon>
        <taxon>Bacillati</taxon>
        <taxon>Bacillota</taxon>
        <taxon>Bacilli</taxon>
        <taxon>Lactobacillales</taxon>
        <taxon>Lactobacillaceae</taxon>
        <taxon>Lacticaseibacillus</taxon>
    </lineage>
</organism>
<comment type="caution">
    <text evidence="6">The sequence shown here is derived from an EMBL/GenBank/DDBJ whole genome shotgun (WGS) entry which is preliminary data.</text>
</comment>
<protein>
    <submittedName>
        <fullName evidence="6">Peptidoglycan amidohydrolase family protein</fullName>
    </submittedName>
</protein>
<reference evidence="7" key="1">
    <citation type="journal article" date="2019" name="Int. J. Syst. Evol. Microbiol.">
        <title>The Global Catalogue of Microorganisms (GCM) 10K type strain sequencing project: providing services to taxonomists for standard genome sequencing and annotation.</title>
        <authorList>
            <consortium name="The Broad Institute Genomics Platform"/>
            <consortium name="The Broad Institute Genome Sequencing Center for Infectious Disease"/>
            <person name="Wu L."/>
            <person name="Ma J."/>
        </authorList>
    </citation>
    <scope>NUCLEOTIDE SEQUENCE [LARGE SCALE GENOMIC DNA]</scope>
    <source>
        <strain evidence="7">CCM 8903</strain>
    </source>
</reference>
<keyword evidence="3" id="KW-0378">Hydrolase</keyword>
<dbReference type="InterPro" id="IPR038765">
    <property type="entry name" value="Papain-like_cys_pep_sf"/>
</dbReference>
<keyword evidence="4" id="KW-0788">Thiol protease</keyword>
<dbReference type="Pfam" id="PF05382">
    <property type="entry name" value="Amidase_5"/>
    <property type="match status" value="1"/>
</dbReference>
<dbReference type="InterPro" id="IPR008044">
    <property type="entry name" value="Phage_lysin"/>
</dbReference>
<keyword evidence="2" id="KW-0645">Protease</keyword>
<accession>A0ABW4E493</accession>
<keyword evidence="7" id="KW-1185">Reference proteome</keyword>
<dbReference type="InterPro" id="IPR000064">
    <property type="entry name" value="NLP_P60_dom"/>
</dbReference>
<dbReference type="Gene3D" id="2.30.30.40">
    <property type="entry name" value="SH3 Domains"/>
    <property type="match status" value="1"/>
</dbReference>
<dbReference type="EMBL" id="JBHTON010000014">
    <property type="protein sequence ID" value="MFD1484700.1"/>
    <property type="molecule type" value="Genomic_DNA"/>
</dbReference>
<evidence type="ECO:0000313" key="7">
    <source>
        <dbReference type="Proteomes" id="UP001597252"/>
    </source>
</evidence>
<dbReference type="RefSeq" id="WP_125753640.1">
    <property type="nucleotide sequence ID" value="NZ_JBHTON010000014.1"/>
</dbReference>
<dbReference type="PROSITE" id="PS51935">
    <property type="entry name" value="NLPC_P60"/>
    <property type="match status" value="1"/>
</dbReference>
<evidence type="ECO:0000256" key="4">
    <source>
        <dbReference type="ARBA" id="ARBA00022807"/>
    </source>
</evidence>
<dbReference type="Gene3D" id="3.90.1720.10">
    <property type="entry name" value="endopeptidase domain like (from Nostoc punctiforme)"/>
    <property type="match status" value="1"/>
</dbReference>
<gene>
    <name evidence="6" type="ORF">ACFQ5J_05605</name>
</gene>
<evidence type="ECO:0000256" key="1">
    <source>
        <dbReference type="ARBA" id="ARBA00007074"/>
    </source>
</evidence>
<evidence type="ECO:0000256" key="3">
    <source>
        <dbReference type="ARBA" id="ARBA00022801"/>
    </source>
</evidence>
<dbReference type="Proteomes" id="UP001597252">
    <property type="component" value="Unassembled WGS sequence"/>
</dbReference>
<evidence type="ECO:0000256" key="2">
    <source>
        <dbReference type="ARBA" id="ARBA00022670"/>
    </source>
</evidence>
<dbReference type="InterPro" id="IPR003646">
    <property type="entry name" value="SH3-like_bac-type"/>
</dbReference>
<feature type="domain" description="NlpC/P60" evidence="5">
    <location>
        <begin position="2"/>
        <end position="145"/>
    </location>
</feature>
<name>A0ABW4E493_9LACO</name>
<sequence>MAINIEKAISFLQAQIGHTEYSMYGSRNFSDGTCDCSGAVYTALRKGGASNLGYIASTETLHGWLISNGFKLIAENADWQMKRGDVVIWGRKGQSAGAGGHTGICIDGQRWLECTAWQDLGETIQNHDARWEMNGGPYFYVYRLAGAAAAKPDQSGIHFRVPKGFTAENGTFINGDTPVMMRYNTASTADTPAGYLPPHGTFAYDSKKRVGGHMWVHHMDGAHDVYCPTDGSEGAYGTTRKR</sequence>
<evidence type="ECO:0000313" key="6">
    <source>
        <dbReference type="EMBL" id="MFD1484700.1"/>
    </source>
</evidence>
<proteinExistence type="inferred from homology"/>
<dbReference type="SUPFAM" id="SSF54001">
    <property type="entry name" value="Cysteine proteinases"/>
    <property type="match status" value="1"/>
</dbReference>
<comment type="similarity">
    <text evidence="1">Belongs to the peptidase C40 family.</text>
</comment>
<dbReference type="Pfam" id="PF08460">
    <property type="entry name" value="SH3_5"/>
    <property type="match status" value="1"/>
</dbReference>